<sequence>MRLVAFLDVNGRPAIGARIDADTIVNLTAAGLPDSLDALLHMESAGMQAARQALERRGVTVSTHGLRYLPPISTPSKVFAIGLNYIDHAAESNFAPPKYPVIFSRYPSSWVAHDEPIVRPHVSTQFDYEAELVVVVGKAGRYISKEAALDHVAGYSVFNEGSIRDFQLRTNQWTIGKTFDSSGAFGPELVTADELPAGAKGLRISCRLNGVTMQDANTADMIFDVATLIAACSEAVELQPGDIIISGTPSGVGLARDPQVWMKPGDVCEIEIEGVGLLRNRVVDEERNTRP</sequence>
<dbReference type="PANTHER" id="PTHR42796:SF4">
    <property type="entry name" value="FUMARYLACETOACETATE HYDROLASE DOMAIN-CONTAINING PROTEIN 2A"/>
    <property type="match status" value="1"/>
</dbReference>
<dbReference type="GO" id="GO:0016787">
    <property type="term" value="F:hydrolase activity"/>
    <property type="evidence" value="ECO:0007669"/>
    <property type="project" value="UniProtKB-KW"/>
</dbReference>
<gene>
    <name evidence="8" type="ORF">CRM94_25310</name>
    <name evidence="7" type="ORF">DM48_7363</name>
</gene>
<evidence type="ECO:0000256" key="2">
    <source>
        <dbReference type="ARBA" id="ARBA00010211"/>
    </source>
</evidence>
<keyword evidence="3" id="KW-0479">Metal-binding</keyword>
<dbReference type="GO" id="GO:0046872">
    <property type="term" value="F:metal ion binding"/>
    <property type="evidence" value="ECO:0007669"/>
    <property type="project" value="UniProtKB-KW"/>
</dbReference>
<evidence type="ECO:0000256" key="4">
    <source>
        <dbReference type="ARBA" id="ARBA00022801"/>
    </source>
</evidence>
<dbReference type="GO" id="GO:0019752">
    <property type="term" value="P:carboxylic acid metabolic process"/>
    <property type="evidence" value="ECO:0007669"/>
    <property type="project" value="UniProtKB-ARBA"/>
</dbReference>
<evidence type="ECO:0000313" key="10">
    <source>
        <dbReference type="Proteomes" id="UP000220629"/>
    </source>
</evidence>
<dbReference type="GO" id="GO:0019628">
    <property type="term" value="P:urate catabolic process"/>
    <property type="evidence" value="ECO:0007669"/>
    <property type="project" value="UniProtKB-UniPathway"/>
</dbReference>
<evidence type="ECO:0000313" key="8">
    <source>
        <dbReference type="EMBL" id="PEH37805.1"/>
    </source>
</evidence>
<reference evidence="10" key="3">
    <citation type="submission" date="2017-09" db="EMBL/GenBank/DDBJ databases">
        <title>FDA dAtabase for Regulatory Grade micrObial Sequences (FDA-ARGOS): Supporting development and validation of Infectious Disease Dx tests.</title>
        <authorList>
            <person name="Minogue T."/>
            <person name="Wolcott M."/>
            <person name="Wasieloski L."/>
            <person name="Aguilar W."/>
            <person name="Moore D."/>
            <person name="Tallon L."/>
            <person name="Sadzewicz L."/>
            <person name="Ott S."/>
            <person name="Zhao X."/>
            <person name="Nagaraj S."/>
            <person name="Vavikolanu K."/>
            <person name="Aluvathingal J."/>
            <person name="Nadendla S."/>
            <person name="Sichtig H."/>
        </authorList>
    </citation>
    <scope>NUCLEOTIDE SEQUENCE [LARGE SCALE GENOMIC DNA]</scope>
    <source>
        <strain evidence="10">FDAARGOS_390</strain>
    </source>
</reference>
<reference evidence="7 9" key="1">
    <citation type="submission" date="2014-04" db="EMBL/GenBank/DDBJ databases">
        <authorList>
            <person name="Bishop-Lilly K.A."/>
            <person name="Broomall S.M."/>
            <person name="Chain P.S."/>
            <person name="Chertkov O."/>
            <person name="Coyne S.R."/>
            <person name="Daligault H.E."/>
            <person name="Davenport K.W."/>
            <person name="Erkkila T."/>
            <person name="Frey K.G."/>
            <person name="Gibbons H.S."/>
            <person name="Gu W."/>
            <person name="Jaissle J."/>
            <person name="Johnson S.L."/>
            <person name="Koroleva G.I."/>
            <person name="Ladner J.T."/>
            <person name="Lo C.-C."/>
            <person name="Minogue T.D."/>
            <person name="Munk C."/>
            <person name="Palacios G.F."/>
            <person name="Redden C.L."/>
            <person name="Rosenzweig C.N."/>
            <person name="Scholz M.B."/>
            <person name="Teshima H."/>
            <person name="Xu Y."/>
        </authorList>
    </citation>
    <scope>NUCLEOTIDE SEQUENCE [LARGE SCALE GENOMIC DNA]</scope>
    <source>
        <strain evidence="9">gladioli</strain>
        <strain evidence="7">Gladioli</strain>
    </source>
</reference>
<dbReference type="EMBL" id="JPGG01000017">
    <property type="protein sequence ID" value="KGC10903.1"/>
    <property type="molecule type" value="Genomic_DNA"/>
</dbReference>
<keyword evidence="4 8" id="KW-0378">Hydrolase</keyword>
<name>A0A095F0L2_BURGA</name>
<dbReference type="EMBL" id="PDDY01000004">
    <property type="protein sequence ID" value="PEH37805.1"/>
    <property type="molecule type" value="Genomic_DNA"/>
</dbReference>
<accession>A0A095F0L2</accession>
<reference evidence="8" key="2">
    <citation type="submission" date="2017-09" db="EMBL/GenBank/DDBJ databases">
        <title>FDA dAtabase for Regulatory Grade micrObial Sequences (FDA-ARGOS): Supporting development and validation of Infectious Disease Dx tests.</title>
        <authorList>
            <person name="Minogue T."/>
            <person name="Wolcott M."/>
            <person name="Wasieloski L."/>
            <person name="Aguilar W."/>
            <person name="Moore D."/>
            <person name="Tallon L.J."/>
            <person name="Sadzewicz L."/>
            <person name="Ott S."/>
            <person name="Zhao X."/>
            <person name="Nagaraj S."/>
            <person name="Vavikolanu K."/>
            <person name="Aluvathingal J."/>
            <person name="Nadendla S."/>
            <person name="Sichtig H."/>
        </authorList>
    </citation>
    <scope>NUCLEOTIDE SEQUENCE</scope>
    <source>
        <strain evidence="8">FDAARGOS_390</strain>
    </source>
</reference>
<comment type="caution">
    <text evidence="8">The sequence shown here is derived from an EMBL/GenBank/DDBJ whole genome shotgun (WGS) entry which is preliminary data.</text>
</comment>
<dbReference type="Gene3D" id="3.90.850.10">
    <property type="entry name" value="Fumarylacetoacetase-like, C-terminal domain"/>
    <property type="match status" value="1"/>
</dbReference>
<comment type="similarity">
    <text evidence="2">Belongs to the FAH family.</text>
</comment>
<dbReference type="GO" id="GO:0016853">
    <property type="term" value="F:isomerase activity"/>
    <property type="evidence" value="ECO:0007669"/>
    <property type="project" value="UniProtKB-ARBA"/>
</dbReference>
<dbReference type="InterPro" id="IPR051121">
    <property type="entry name" value="FAH"/>
</dbReference>
<dbReference type="SUPFAM" id="SSF56529">
    <property type="entry name" value="FAH"/>
    <property type="match status" value="1"/>
</dbReference>
<evidence type="ECO:0000313" key="9">
    <source>
        <dbReference type="Proteomes" id="UP000029590"/>
    </source>
</evidence>
<dbReference type="PANTHER" id="PTHR42796">
    <property type="entry name" value="FUMARYLACETOACETATE HYDROLASE DOMAIN-CONTAINING PROTEIN 2A-RELATED"/>
    <property type="match status" value="1"/>
</dbReference>
<dbReference type="AlphaFoldDB" id="A0A095F0L2"/>
<dbReference type="Proteomes" id="UP000029590">
    <property type="component" value="Unassembled WGS sequence"/>
</dbReference>
<evidence type="ECO:0000256" key="5">
    <source>
        <dbReference type="ARBA" id="ARBA00022842"/>
    </source>
</evidence>
<evidence type="ECO:0000313" key="7">
    <source>
        <dbReference type="EMBL" id="KGC10903.1"/>
    </source>
</evidence>
<dbReference type="OrthoDB" id="9805307at2"/>
<dbReference type="KEGG" id="bgo:BM43_4131"/>
<evidence type="ECO:0000256" key="1">
    <source>
        <dbReference type="ARBA" id="ARBA00001946"/>
    </source>
</evidence>
<keyword evidence="5" id="KW-0460">Magnesium</keyword>
<dbReference type="InterPro" id="IPR011234">
    <property type="entry name" value="Fumarylacetoacetase-like_C"/>
</dbReference>
<dbReference type="Proteomes" id="UP000220629">
    <property type="component" value="Unassembled WGS sequence"/>
</dbReference>
<protein>
    <submittedName>
        <fullName evidence="8">FAA hydrolase family protein</fullName>
    </submittedName>
    <submittedName>
        <fullName evidence="7">Fumarylacetoacetate (FAA) hydrolase family protein</fullName>
    </submittedName>
</protein>
<evidence type="ECO:0000259" key="6">
    <source>
        <dbReference type="Pfam" id="PF01557"/>
    </source>
</evidence>
<dbReference type="Pfam" id="PF01557">
    <property type="entry name" value="FAA_hydrolase"/>
    <property type="match status" value="1"/>
</dbReference>
<dbReference type="InterPro" id="IPR036663">
    <property type="entry name" value="Fumarylacetoacetase_C_sf"/>
</dbReference>
<proteinExistence type="inferred from homology"/>
<organism evidence="8 10">
    <name type="scientific">Burkholderia gladioli</name>
    <name type="common">Pseudomonas marginata</name>
    <name type="synonym">Phytomonas marginata</name>
    <dbReference type="NCBI Taxonomy" id="28095"/>
    <lineage>
        <taxon>Bacteria</taxon>
        <taxon>Pseudomonadati</taxon>
        <taxon>Pseudomonadota</taxon>
        <taxon>Betaproteobacteria</taxon>
        <taxon>Burkholderiales</taxon>
        <taxon>Burkholderiaceae</taxon>
        <taxon>Burkholderia</taxon>
    </lineage>
</organism>
<feature type="domain" description="Fumarylacetoacetase-like C-terminal" evidence="6">
    <location>
        <begin position="77"/>
        <end position="283"/>
    </location>
</feature>
<dbReference type="UniPathway" id="UPA00394"/>
<comment type="cofactor">
    <cofactor evidence="1">
        <name>Mg(2+)</name>
        <dbReference type="ChEBI" id="CHEBI:18420"/>
    </cofactor>
</comment>
<evidence type="ECO:0000256" key="3">
    <source>
        <dbReference type="ARBA" id="ARBA00022723"/>
    </source>
</evidence>
<dbReference type="FunFam" id="3.90.850.10:FF:000002">
    <property type="entry name" value="2-hydroxyhepta-2,4-diene-1,7-dioate isomerase"/>
    <property type="match status" value="1"/>
</dbReference>